<evidence type="ECO:0000259" key="1">
    <source>
        <dbReference type="Pfam" id="PF00903"/>
    </source>
</evidence>
<feature type="domain" description="Glyoxalase/fosfomycin resistance/dioxygenase" evidence="1">
    <location>
        <begin position="9"/>
        <end position="135"/>
    </location>
</feature>
<evidence type="ECO:0000313" key="3">
    <source>
        <dbReference type="Proteomes" id="UP000435910"/>
    </source>
</evidence>
<accession>A0A415J3S8</accession>
<evidence type="ECO:0000313" key="2">
    <source>
        <dbReference type="EMBL" id="TWL24389.1"/>
    </source>
</evidence>
<sequence length="141" mass="15500">MKTRFTPYILMNGRAKEAIDYYRDVLDAEVKFSQTIGEGPADEAANFKEDELDFIAHAVLTIGDAVLMIADIIPELPFQSGNQLSICVTAADVSSAKRLFGKLSERGEVKLELKETYFSPAYGIVTDPFGVAFQIFAARPA</sequence>
<gene>
    <name evidence="2" type="ORF">CHCC16736_1190</name>
</gene>
<dbReference type="EMBL" id="NILC01000027">
    <property type="protein sequence ID" value="TWL24389.1"/>
    <property type="molecule type" value="Genomic_DNA"/>
</dbReference>
<dbReference type="PANTHER" id="PTHR33990">
    <property type="entry name" value="PROTEIN YJDN-RELATED"/>
    <property type="match status" value="1"/>
</dbReference>
<dbReference type="InterPro" id="IPR028973">
    <property type="entry name" value="PhnB-like"/>
</dbReference>
<proteinExistence type="predicted"/>
<dbReference type="InterPro" id="IPR029068">
    <property type="entry name" value="Glyas_Bleomycin-R_OHBP_Dase"/>
</dbReference>
<protein>
    <recommendedName>
        <fullName evidence="1">Glyoxalase/fosfomycin resistance/dioxygenase domain-containing protein</fullName>
    </recommendedName>
</protein>
<dbReference type="Gene3D" id="3.10.180.10">
    <property type="entry name" value="2,3-Dihydroxybiphenyl 1,2-Dioxygenase, domain 1"/>
    <property type="match status" value="1"/>
</dbReference>
<dbReference type="SUPFAM" id="SSF54593">
    <property type="entry name" value="Glyoxalase/Bleomycin resistance protein/Dihydroxybiphenyl dioxygenase"/>
    <property type="match status" value="1"/>
</dbReference>
<dbReference type="RefSeq" id="WP_003179421.1">
    <property type="nucleotide sequence ID" value="NZ_BEXU01000007.1"/>
</dbReference>
<name>A0A415J3S8_BACLI</name>
<dbReference type="PANTHER" id="PTHR33990:SF1">
    <property type="entry name" value="PROTEIN YJDN"/>
    <property type="match status" value="1"/>
</dbReference>
<dbReference type="OMA" id="LEKQMWG"/>
<dbReference type="Proteomes" id="UP000435910">
    <property type="component" value="Unassembled WGS sequence"/>
</dbReference>
<dbReference type="AlphaFoldDB" id="A0A415J3S8"/>
<dbReference type="InterPro" id="IPR004360">
    <property type="entry name" value="Glyas_Fos-R_dOase_dom"/>
</dbReference>
<reference evidence="2 3" key="1">
    <citation type="submission" date="2019-06" db="EMBL/GenBank/DDBJ databases">
        <title>Genome sequence analysis of &gt;100 Bacillus licheniformis strains suggests intrinsic resistance to this species.</title>
        <authorList>
            <person name="Wels M."/>
            <person name="Siezen R.J."/>
            <person name="Johansen E."/>
            <person name="Stuer-Lauridsen B."/>
            <person name="Bjerre K."/>
            <person name="Nielsen B.K.K."/>
        </authorList>
    </citation>
    <scope>NUCLEOTIDE SEQUENCE [LARGE SCALE GENOMIC DNA]</scope>
    <source>
        <strain evidence="2 3">BAC-16736</strain>
    </source>
</reference>
<dbReference type="GeneID" id="92862766"/>
<dbReference type="CDD" id="cd06588">
    <property type="entry name" value="PhnB_like"/>
    <property type="match status" value="1"/>
</dbReference>
<organism evidence="2 3">
    <name type="scientific">Bacillus licheniformis</name>
    <dbReference type="NCBI Taxonomy" id="1402"/>
    <lineage>
        <taxon>Bacteria</taxon>
        <taxon>Bacillati</taxon>
        <taxon>Bacillota</taxon>
        <taxon>Bacilli</taxon>
        <taxon>Bacillales</taxon>
        <taxon>Bacillaceae</taxon>
        <taxon>Bacillus</taxon>
    </lineage>
</organism>
<comment type="caution">
    <text evidence="2">The sequence shown here is derived from an EMBL/GenBank/DDBJ whole genome shotgun (WGS) entry which is preliminary data.</text>
</comment>
<dbReference type="Pfam" id="PF00903">
    <property type="entry name" value="Glyoxalase"/>
    <property type="match status" value="1"/>
</dbReference>